<dbReference type="EMBL" id="CM047580">
    <property type="protein sequence ID" value="KAI9922006.1"/>
    <property type="molecule type" value="Genomic_DNA"/>
</dbReference>
<name>A0ACC0WVM0_9STRA</name>
<protein>
    <submittedName>
        <fullName evidence="1">Uncharacterized protein</fullName>
    </submittedName>
</protein>
<reference evidence="1 2" key="1">
    <citation type="journal article" date="2022" name="bioRxiv">
        <title>The genome of the oomycete Peronosclerospora sorghi, a cosmopolitan pathogen of maize and sorghum, is inflated with dispersed pseudogenes.</title>
        <authorList>
            <person name="Fletcher K."/>
            <person name="Martin F."/>
            <person name="Isakeit T."/>
            <person name="Cavanaugh K."/>
            <person name="Magill C."/>
            <person name="Michelmore R."/>
        </authorList>
    </citation>
    <scope>NUCLEOTIDE SEQUENCE [LARGE SCALE GENOMIC DNA]</scope>
    <source>
        <strain evidence="1">P6</strain>
    </source>
</reference>
<evidence type="ECO:0000313" key="1">
    <source>
        <dbReference type="EMBL" id="KAI9922006.1"/>
    </source>
</evidence>
<comment type="caution">
    <text evidence="1">The sequence shown here is derived from an EMBL/GenBank/DDBJ whole genome shotgun (WGS) entry which is preliminary data.</text>
</comment>
<evidence type="ECO:0000313" key="2">
    <source>
        <dbReference type="Proteomes" id="UP001163321"/>
    </source>
</evidence>
<gene>
    <name evidence="1" type="ORF">PsorP6_001459</name>
</gene>
<keyword evidence="2" id="KW-1185">Reference proteome</keyword>
<proteinExistence type="predicted"/>
<organism evidence="1 2">
    <name type="scientific">Peronosclerospora sorghi</name>
    <dbReference type="NCBI Taxonomy" id="230839"/>
    <lineage>
        <taxon>Eukaryota</taxon>
        <taxon>Sar</taxon>
        <taxon>Stramenopiles</taxon>
        <taxon>Oomycota</taxon>
        <taxon>Peronosporomycetes</taxon>
        <taxon>Peronosporales</taxon>
        <taxon>Peronosporaceae</taxon>
        <taxon>Peronosclerospora</taxon>
    </lineage>
</organism>
<accession>A0ACC0WVM0</accession>
<dbReference type="Proteomes" id="UP001163321">
    <property type="component" value="Chromosome 1"/>
</dbReference>
<sequence length="71" mass="7896">MGTTQSGEVQVGVQEKTLADESLDKSKARVVAKGFSQRYGEDYTETFSPVLRHSTVRVVLVVVASRRIKRL</sequence>